<dbReference type="EMBL" id="GAKP01004390">
    <property type="protein sequence ID" value="JAC54562.1"/>
    <property type="molecule type" value="Transcribed_RNA"/>
</dbReference>
<dbReference type="OrthoDB" id="8011317at2759"/>
<dbReference type="AlphaFoldDB" id="A0A034WJP1"/>
<evidence type="ECO:0000259" key="2">
    <source>
        <dbReference type="Pfam" id="PF13837"/>
    </source>
</evidence>
<name>A0A034WJP1_BACDO</name>
<accession>A0A034WJP1</accession>
<dbReference type="InterPro" id="IPR044822">
    <property type="entry name" value="Myb_DNA-bind_4"/>
</dbReference>
<dbReference type="Gene3D" id="1.10.10.60">
    <property type="entry name" value="Homeodomain-like"/>
    <property type="match status" value="1"/>
</dbReference>
<proteinExistence type="predicted"/>
<organism evidence="3">
    <name type="scientific">Bactrocera dorsalis</name>
    <name type="common">Oriental fruit fly</name>
    <name type="synonym">Dacus dorsalis</name>
    <dbReference type="NCBI Taxonomy" id="27457"/>
    <lineage>
        <taxon>Eukaryota</taxon>
        <taxon>Metazoa</taxon>
        <taxon>Ecdysozoa</taxon>
        <taxon>Arthropoda</taxon>
        <taxon>Hexapoda</taxon>
        <taxon>Insecta</taxon>
        <taxon>Pterygota</taxon>
        <taxon>Neoptera</taxon>
        <taxon>Endopterygota</taxon>
        <taxon>Diptera</taxon>
        <taxon>Brachycera</taxon>
        <taxon>Muscomorpha</taxon>
        <taxon>Tephritoidea</taxon>
        <taxon>Tephritidae</taxon>
        <taxon>Bactrocera</taxon>
        <taxon>Bactrocera</taxon>
    </lineage>
</organism>
<sequence>FKRIRCLKRASILFGMQNRQWQKKKKWTHERKKLLITTRLRHEAEFSGKKRKRNTIWESILRKMRDVESSFPFSRDEITRCFLNIMGTYKRIKKRNSTSGEAASNWEYFSEIDEVFGSRSSIEVPLEMTEYSIISLESPSTTATIDGMDVTPTTSVKRKRFDVIEFLEKESEKENEAINKLIKIESERLEVEKEKLKELKQLRALFENPG</sequence>
<reference evidence="3" key="1">
    <citation type="journal article" date="2014" name="BMC Genomics">
        <title>Characterizing the developmental transcriptome of the oriental fruit fly, Bactrocera dorsalis (Diptera: Tephritidae) through comparative genomic analysis with Drosophila melanogaster utilizing modENCODE datasets.</title>
        <authorList>
            <person name="Geib S.M."/>
            <person name="Calla B."/>
            <person name="Hall B."/>
            <person name="Hou S."/>
            <person name="Manoukis N.C."/>
        </authorList>
    </citation>
    <scope>NUCLEOTIDE SEQUENCE</scope>
    <source>
        <strain evidence="3">Punador</strain>
    </source>
</reference>
<dbReference type="Pfam" id="PF13837">
    <property type="entry name" value="Myb_DNA-bind_4"/>
    <property type="match status" value="1"/>
</dbReference>
<feature type="domain" description="Myb/SANT-like DNA-binding" evidence="2">
    <location>
        <begin position="25"/>
        <end position="115"/>
    </location>
</feature>
<keyword evidence="1" id="KW-0175">Coiled coil</keyword>
<feature type="coiled-coil region" evidence="1">
    <location>
        <begin position="164"/>
        <end position="202"/>
    </location>
</feature>
<evidence type="ECO:0000313" key="3">
    <source>
        <dbReference type="EMBL" id="JAC54562.1"/>
    </source>
</evidence>
<protein>
    <recommendedName>
        <fullName evidence="2">Myb/SANT-like DNA-binding domain-containing protein</fullName>
    </recommendedName>
</protein>
<evidence type="ECO:0000256" key="1">
    <source>
        <dbReference type="SAM" id="Coils"/>
    </source>
</evidence>
<feature type="non-terminal residue" evidence="3">
    <location>
        <position position="1"/>
    </location>
</feature>